<comment type="similarity">
    <text evidence="1 5">Belongs to the iron/ascorbate-dependent oxidoreductase family.</text>
</comment>
<evidence type="ECO:0000256" key="3">
    <source>
        <dbReference type="ARBA" id="ARBA00023002"/>
    </source>
</evidence>
<proteinExistence type="inferred from homology"/>
<evidence type="ECO:0000256" key="1">
    <source>
        <dbReference type="ARBA" id="ARBA00008056"/>
    </source>
</evidence>
<dbReference type="GO" id="GO:0016491">
    <property type="term" value="F:oxidoreductase activity"/>
    <property type="evidence" value="ECO:0007669"/>
    <property type="project" value="UniProtKB-KW"/>
</dbReference>
<gene>
    <name evidence="8" type="ORF">THARTR1_02443</name>
</gene>
<keyword evidence="4 5" id="KW-0408">Iron</keyword>
<dbReference type="PROSITE" id="PS51471">
    <property type="entry name" value="FE2OG_OXY"/>
    <property type="match status" value="1"/>
</dbReference>
<evidence type="ECO:0000256" key="5">
    <source>
        <dbReference type="RuleBase" id="RU003682"/>
    </source>
</evidence>
<protein>
    <recommendedName>
        <fullName evidence="7">Fe2OG dioxygenase domain-containing protein</fullName>
    </recommendedName>
</protein>
<dbReference type="GO" id="GO:0044283">
    <property type="term" value="P:small molecule biosynthetic process"/>
    <property type="evidence" value="ECO:0007669"/>
    <property type="project" value="UniProtKB-ARBA"/>
</dbReference>
<reference evidence="8 9" key="1">
    <citation type="submission" date="2017-02" db="EMBL/GenBank/DDBJ databases">
        <title>Genomes of Trichoderma spp. with biocontrol activity.</title>
        <authorList>
            <person name="Gardiner D."/>
            <person name="Kazan K."/>
            <person name="Vos C."/>
            <person name="Harvey P."/>
        </authorList>
    </citation>
    <scope>NUCLEOTIDE SEQUENCE [LARGE SCALE GENOMIC DNA]</scope>
    <source>
        <strain evidence="8 9">Tr1</strain>
    </source>
</reference>
<dbReference type="Proteomes" id="UP000236290">
    <property type="component" value="Unassembled WGS sequence"/>
</dbReference>
<dbReference type="PRINTS" id="PR00682">
    <property type="entry name" value="IPNSYNTHASE"/>
</dbReference>
<feature type="domain" description="Fe2OG dioxygenase" evidence="7">
    <location>
        <begin position="220"/>
        <end position="326"/>
    </location>
</feature>
<dbReference type="EMBL" id="MTYI01000027">
    <property type="protein sequence ID" value="PNP57446.1"/>
    <property type="molecule type" value="Genomic_DNA"/>
</dbReference>
<evidence type="ECO:0000256" key="6">
    <source>
        <dbReference type="SAM" id="MobiDB-lite"/>
    </source>
</evidence>
<evidence type="ECO:0000256" key="2">
    <source>
        <dbReference type="ARBA" id="ARBA00022723"/>
    </source>
</evidence>
<keyword evidence="2 5" id="KW-0479">Metal-binding</keyword>
<keyword evidence="3 5" id="KW-0560">Oxidoreductase</keyword>
<dbReference type="Pfam" id="PF14226">
    <property type="entry name" value="DIOX_N"/>
    <property type="match status" value="1"/>
</dbReference>
<dbReference type="AlphaFoldDB" id="A0A2K0UI73"/>
<dbReference type="SUPFAM" id="SSF51197">
    <property type="entry name" value="Clavaminate synthase-like"/>
    <property type="match status" value="1"/>
</dbReference>
<sequence>MATESVTATTELRLASPSGIVTRKILCTPLRDALPSEIPIIDISPIFSPSLDERQAVAQQVRAAAQNMGFFYIKNHGIPAAATQAVYEAGLEFFRQDLSTKMRADSSGTKWDKGYQGPNTQRLNPSESVDMRESLSYQYDPRYDDTVGEDGVGDMPEEARRYLAFEDDYPWEQTRNLPRLKESMMRHMGECLRLARALTRCFALSLGLEEGLFDDKVRYPGSSYVINYYPPIEPAELDAGKSEEVSIGSHTDFQLFTILWQDVHGGLEVLNKEGQWLRAKPMEGTLVVNLGDCMQRITNDEYMSTVHRARNYSGKERVSIPLFWGFGLHETCSVVVGGEKKYEDVKCADWILMRIRGMKQLG</sequence>
<dbReference type="GO" id="GO:0046872">
    <property type="term" value="F:metal ion binding"/>
    <property type="evidence" value="ECO:0007669"/>
    <property type="project" value="UniProtKB-KW"/>
</dbReference>
<dbReference type="Gene3D" id="2.60.120.330">
    <property type="entry name" value="B-lactam Antibiotic, Isopenicillin N Synthase, Chain"/>
    <property type="match status" value="1"/>
</dbReference>
<accession>A0A2K0UI73</accession>
<dbReference type="Pfam" id="PF03171">
    <property type="entry name" value="2OG-FeII_Oxy"/>
    <property type="match status" value="1"/>
</dbReference>
<dbReference type="InterPro" id="IPR027443">
    <property type="entry name" value="IPNS-like_sf"/>
</dbReference>
<dbReference type="PANTHER" id="PTHR10209:SF804">
    <property type="entry name" value="FE2OG DIOXYGENASE DOMAIN-CONTAINING PROTEIN"/>
    <property type="match status" value="1"/>
</dbReference>
<dbReference type="InterPro" id="IPR005123">
    <property type="entry name" value="Oxoglu/Fe-dep_dioxygenase_dom"/>
</dbReference>
<feature type="region of interest" description="Disordered" evidence="6">
    <location>
        <begin position="105"/>
        <end position="129"/>
    </location>
</feature>
<dbReference type="InterPro" id="IPR044861">
    <property type="entry name" value="IPNS-like_FE2OG_OXY"/>
</dbReference>
<dbReference type="OrthoDB" id="627829at2759"/>
<evidence type="ECO:0000313" key="9">
    <source>
        <dbReference type="Proteomes" id="UP000236290"/>
    </source>
</evidence>
<organism evidence="8 9">
    <name type="scientific">Trichoderma harzianum</name>
    <name type="common">Hypocrea lixii</name>
    <dbReference type="NCBI Taxonomy" id="5544"/>
    <lineage>
        <taxon>Eukaryota</taxon>
        <taxon>Fungi</taxon>
        <taxon>Dikarya</taxon>
        <taxon>Ascomycota</taxon>
        <taxon>Pezizomycotina</taxon>
        <taxon>Sordariomycetes</taxon>
        <taxon>Hypocreomycetidae</taxon>
        <taxon>Hypocreales</taxon>
        <taxon>Hypocreaceae</taxon>
        <taxon>Trichoderma</taxon>
    </lineage>
</organism>
<dbReference type="InterPro" id="IPR026992">
    <property type="entry name" value="DIOX_N"/>
</dbReference>
<feature type="compositionally biased region" description="Polar residues" evidence="6">
    <location>
        <begin position="117"/>
        <end position="127"/>
    </location>
</feature>
<evidence type="ECO:0000313" key="8">
    <source>
        <dbReference type="EMBL" id="PNP57446.1"/>
    </source>
</evidence>
<evidence type="ECO:0000259" key="7">
    <source>
        <dbReference type="PROSITE" id="PS51471"/>
    </source>
</evidence>
<comment type="caution">
    <text evidence="8">The sequence shown here is derived from an EMBL/GenBank/DDBJ whole genome shotgun (WGS) entry which is preliminary data.</text>
</comment>
<dbReference type="PANTHER" id="PTHR10209">
    <property type="entry name" value="OXIDOREDUCTASE, 2OG-FE II OXYGENASE FAMILY PROTEIN"/>
    <property type="match status" value="1"/>
</dbReference>
<evidence type="ECO:0000256" key="4">
    <source>
        <dbReference type="ARBA" id="ARBA00023004"/>
    </source>
</evidence>
<name>A0A2K0UI73_TRIHA</name>